<comment type="caution">
    <text evidence="2">The sequence shown here is derived from an EMBL/GenBank/DDBJ whole genome shotgun (WGS) entry which is preliminary data.</text>
</comment>
<sequence length="130" mass="15003">MGERDEDGFDFRLMFVTTAFAAGIIVILYANQNRRRDLNSFNQPVIQSVSEPPDYGLQWNWDCTNIDPEHGRPNFYRAVLFAGDRRIVEPGPYKYFAGPNNPSPDKSEKTIYDMNQMKLVYLDDTICVDP</sequence>
<keyword evidence="1" id="KW-1133">Transmembrane helix</keyword>
<proteinExistence type="predicted"/>
<keyword evidence="1" id="KW-0812">Transmembrane</keyword>
<evidence type="ECO:0000313" key="2">
    <source>
        <dbReference type="EMBL" id="KKQ45730.1"/>
    </source>
</evidence>
<protein>
    <submittedName>
        <fullName evidence="2">Uncharacterized protein</fullName>
    </submittedName>
</protein>
<evidence type="ECO:0000256" key="1">
    <source>
        <dbReference type="SAM" id="Phobius"/>
    </source>
</evidence>
<evidence type="ECO:0000313" key="3">
    <source>
        <dbReference type="Proteomes" id="UP000034603"/>
    </source>
</evidence>
<reference evidence="2 3" key="1">
    <citation type="journal article" date="2015" name="Nature">
        <title>rRNA introns, odd ribosomes, and small enigmatic genomes across a large radiation of phyla.</title>
        <authorList>
            <person name="Brown C.T."/>
            <person name="Hug L.A."/>
            <person name="Thomas B.C."/>
            <person name="Sharon I."/>
            <person name="Castelle C.J."/>
            <person name="Singh A."/>
            <person name="Wilkins M.J."/>
            <person name="Williams K.H."/>
            <person name="Banfield J.F."/>
        </authorList>
    </citation>
    <scope>NUCLEOTIDE SEQUENCE [LARGE SCALE GENOMIC DNA]</scope>
</reference>
<name>A0A0G0I463_9BACT</name>
<keyword evidence="1" id="KW-0472">Membrane</keyword>
<dbReference type="Proteomes" id="UP000034603">
    <property type="component" value="Unassembled WGS sequence"/>
</dbReference>
<dbReference type="AlphaFoldDB" id="A0A0G0I463"/>
<feature type="transmembrane region" description="Helical" evidence="1">
    <location>
        <begin position="12"/>
        <end position="30"/>
    </location>
</feature>
<organism evidence="2 3">
    <name type="scientific">Candidatus Woesebacteria bacterium GW2011_GWA1_37_8</name>
    <dbReference type="NCBI Taxonomy" id="1618546"/>
    <lineage>
        <taxon>Bacteria</taxon>
        <taxon>Candidatus Woeseibacteriota</taxon>
    </lineage>
</organism>
<gene>
    <name evidence="2" type="ORF">US62_C0010G0015</name>
</gene>
<accession>A0A0G0I463</accession>
<dbReference type="EMBL" id="LBTR01000010">
    <property type="protein sequence ID" value="KKQ45730.1"/>
    <property type="molecule type" value="Genomic_DNA"/>
</dbReference>